<feature type="compositionally biased region" description="Low complexity" evidence="2">
    <location>
        <begin position="339"/>
        <end position="362"/>
    </location>
</feature>
<dbReference type="SMART" id="SM00368">
    <property type="entry name" value="LRR_RI"/>
    <property type="match status" value="6"/>
</dbReference>
<dbReference type="EMBL" id="BDRX01000026">
    <property type="protein sequence ID" value="GBF91729.1"/>
    <property type="molecule type" value="Genomic_DNA"/>
</dbReference>
<feature type="compositionally biased region" description="Gly residues" evidence="2">
    <location>
        <begin position="281"/>
        <end position="293"/>
    </location>
</feature>
<feature type="compositionally biased region" description="Low complexity" evidence="2">
    <location>
        <begin position="682"/>
        <end position="692"/>
    </location>
</feature>
<comment type="caution">
    <text evidence="3">The sequence shown here is derived from an EMBL/GenBank/DDBJ whole genome shotgun (WGS) entry which is preliminary data.</text>
</comment>
<feature type="compositionally biased region" description="Low complexity" evidence="2">
    <location>
        <begin position="1812"/>
        <end position="1845"/>
    </location>
</feature>
<evidence type="ECO:0000313" key="4">
    <source>
        <dbReference type="Proteomes" id="UP000247498"/>
    </source>
</evidence>
<sequence length="1853" mass="187100">MASPQPRRTFLVPGLNLAGKTLLLQRGAANVVLGAGDAHEPGAPAAAAAAAAAAAVAAAAAAAAAGGRTRRRLPPKRRAGPALRGAAKTADAGAGALDAQLGLSARTSVISSKALPPQWQGPAETVLDGYASETAAALQQAARRDLAARPGGGGGGGGVRGGVSVRRRQPRRRRTGGGAPGPPGLPAPPGRASTAGGGSAASDASPRAAAQAGGGLGGAEAEGSLEEEEGDAVMAQVFLRSSSPEPPALRTAPQMFPLRYVAAAFGRELPQAGPPGAAADDGGGGGGGGGGARPPGDGARDGGGAPAAGAGVVLTVLGPVPAAPSAAATAAEWERQRAAQRPAAMAAAGAPPAQAPQRQSATAKKRPGQQAPHAAPPLPLPPVTDAVQLQLRSLTASPVVAAHYSKAELLLASVFETLQPRARPAAAAPPRRPRTGAGRASGAGAGAAAAGGKRPATAGAAAAGGPPGQQEARPAADADGGGAAGSGRQAAAPAPQAGVPQVGPGEPPQQQQQPQPASKRTTRSDARVALPPDATAAPPAAGRTSQLRARLLASADERRRRAADRAAAAGWGRASVANAAAACASAAAPGPACAPQVPRRCVSAASGLYPPGARRGVLSPAELLLLAPAPLASQAPGWSVLGHHVGPPSPRPGGGAPTAAAAAAAAGGSPRVCPRVSHSPRQQHPQHPQQQPPQAFRFAFERQLAAGGPLQRKLPAAGDIDDAIARQPPAPAALPANYAFGDVGRLLRRYAAQGGGDELDLSHALAGPAQVPALAQALGAMPRLTALALRNDGLDDWALQLLTAALLQPACRAVCSLDLAANLLGPDAPAALVPLLREPPPPPGARRRASTDAAPAAPPAPAGGGGPGSLCGPQAAPRLGPQRAVLTRLVLAGNAVGDAGAEAVFRTVAVGDAPLELLDLSGCGVAGRCAAALQAMLEGARQLRVLRLGWNSLGLRAARALAEGLRLCSSLEQLHLAWSGVTDAGAAHALEINTSVALLDASGCGVSPATCSVLVETLAANSTLQHLVLQDNPLGATGARKLLRAVHSGAHHRNIDLAGCGFLRPLAQAARARGGGGAATSGEEFNPRDANGAYGLDLSQPAQRQVAVELLRLAAEHGIESWRSPMLSGRPLNIKGLTPAHLPSKGLLQLEFASDKRPSLECEPLSDEAFDSLWTAMTDPARLTQAAAELALSCAPGGGAGRPPARPTSAAAAAAAALSRAQRRAPARGTVAVVLPSPTAAAGRSGCGGGSHVHAVTDAWKLDLLSVLAGDIVAGFHYGEDRVQAAVKVFGRIIDPENFATQVYARLTPGQHAKRPISIIRRRRPAPQAELADARIGVLRLFSPANPTGRYALQLGHQTHHMVAARLFELYQQQLDAGLCEWPLVLCINGAALDGRPLEERLLREPHLFRVPREGELTLSFTDLRAIPDNARPLSKEQFAVLVARLVGDPSLDADELAASVDAAGLAAKAAAVGRFETWTAAHPLTGKVAAMRRASADPAAVRVRDTAGLVAAVRFFSIQRYLTSGQLVQLLSLLPASDPASGPLKVELASAFWARCPDRRAGWSDVLRALPAEQQVALCQRLGHAVVFDPVRPGGLHYRLRMWRPDEYQIAWRLHRMALTAQHGCFENFCMDGVPKKFSESANLWSIMRGNAAESATPTVTLDFDFVWPDTVTPQWAATVIQSAWRSYMQRQRMGRPRPSAAPLLVHRRPGSSGAPPPSAAAKPPAAGAGAGGQQSPWGPASPSRAARQQQQWESLFGAPGSRGGGSVAGGAADGAASSSAATHSRPATALLAGSAGGSRPATAAEPRPQSGGAAAAASAAAAAAAGARALDGGQQRQRQPAAAGPGGGGIS</sequence>
<feature type="region of interest" description="Disordered" evidence="2">
    <location>
        <begin position="1693"/>
        <end position="1853"/>
    </location>
</feature>
<feature type="region of interest" description="Disordered" evidence="2">
    <location>
        <begin position="271"/>
        <end position="305"/>
    </location>
</feature>
<feature type="region of interest" description="Disordered" evidence="2">
    <location>
        <begin position="328"/>
        <end position="382"/>
    </location>
</feature>
<organism evidence="3 4">
    <name type="scientific">Raphidocelis subcapitata</name>
    <dbReference type="NCBI Taxonomy" id="307507"/>
    <lineage>
        <taxon>Eukaryota</taxon>
        <taxon>Viridiplantae</taxon>
        <taxon>Chlorophyta</taxon>
        <taxon>core chlorophytes</taxon>
        <taxon>Chlorophyceae</taxon>
        <taxon>CS clade</taxon>
        <taxon>Sphaeropleales</taxon>
        <taxon>Selenastraceae</taxon>
        <taxon>Raphidocelis</taxon>
    </lineage>
</organism>
<dbReference type="Proteomes" id="UP000247498">
    <property type="component" value="Unassembled WGS sequence"/>
</dbReference>
<feature type="compositionally biased region" description="Low complexity" evidence="2">
    <location>
        <begin position="422"/>
        <end position="438"/>
    </location>
</feature>
<feature type="compositionally biased region" description="Low complexity" evidence="2">
    <location>
        <begin position="657"/>
        <end position="671"/>
    </location>
</feature>
<feature type="compositionally biased region" description="Low complexity" evidence="2">
    <location>
        <begin position="529"/>
        <end position="546"/>
    </location>
</feature>
<reference evidence="3 4" key="1">
    <citation type="journal article" date="2018" name="Sci. Rep.">
        <title>Raphidocelis subcapitata (=Pseudokirchneriella subcapitata) provides an insight into genome evolution and environmental adaptations in the Sphaeropleales.</title>
        <authorList>
            <person name="Suzuki S."/>
            <person name="Yamaguchi H."/>
            <person name="Nakajima N."/>
            <person name="Kawachi M."/>
        </authorList>
    </citation>
    <scope>NUCLEOTIDE SEQUENCE [LARGE SCALE GENOMIC DNA]</scope>
    <source>
        <strain evidence="3 4">NIES-35</strain>
    </source>
</reference>
<dbReference type="PANTHER" id="PTHR24114">
    <property type="entry name" value="LEUCINE RICH REPEAT FAMILY PROTEIN"/>
    <property type="match status" value="1"/>
</dbReference>
<dbReference type="PROSITE" id="PS50096">
    <property type="entry name" value="IQ"/>
    <property type="match status" value="1"/>
</dbReference>
<feature type="region of interest" description="Disordered" evidence="2">
    <location>
        <begin position="835"/>
        <end position="874"/>
    </location>
</feature>
<feature type="compositionally biased region" description="Pro residues" evidence="2">
    <location>
        <begin position="180"/>
        <end position="189"/>
    </location>
</feature>
<dbReference type="GO" id="GO:0005930">
    <property type="term" value="C:axoneme"/>
    <property type="evidence" value="ECO:0007669"/>
    <property type="project" value="UniProtKB-SubCell"/>
</dbReference>
<accession>A0A2V0NWL4</accession>
<dbReference type="PANTHER" id="PTHR24114:SF2">
    <property type="entry name" value="F-BOX DOMAIN-CONTAINING PROTEIN-RELATED"/>
    <property type="match status" value="1"/>
</dbReference>
<dbReference type="InterPro" id="IPR032675">
    <property type="entry name" value="LRR_dom_sf"/>
</dbReference>
<feature type="compositionally biased region" description="Low complexity" evidence="2">
    <location>
        <begin position="190"/>
        <end position="211"/>
    </location>
</feature>
<evidence type="ECO:0000313" key="3">
    <source>
        <dbReference type="EMBL" id="GBF91729.1"/>
    </source>
</evidence>
<feature type="compositionally biased region" description="Gly residues" evidence="2">
    <location>
        <begin position="1762"/>
        <end position="1774"/>
    </location>
</feature>
<feature type="compositionally biased region" description="Basic residues" evidence="2">
    <location>
        <begin position="165"/>
        <end position="175"/>
    </location>
</feature>
<feature type="compositionally biased region" description="Low complexity" evidence="2">
    <location>
        <begin position="1721"/>
        <end position="1753"/>
    </location>
</feature>
<name>A0A2V0NWL4_9CHLO</name>
<dbReference type="Pfam" id="PF13516">
    <property type="entry name" value="LRR_6"/>
    <property type="match status" value="2"/>
</dbReference>
<dbReference type="OrthoDB" id="120976at2759"/>
<evidence type="ECO:0000256" key="1">
    <source>
        <dbReference type="ARBA" id="ARBA00004430"/>
    </source>
</evidence>
<gene>
    <name evidence="3" type="ORF">Rsub_04033</name>
</gene>
<feature type="region of interest" description="Disordered" evidence="2">
    <location>
        <begin position="422"/>
        <end position="546"/>
    </location>
</feature>
<dbReference type="InterPro" id="IPR001611">
    <property type="entry name" value="Leu-rich_rpt"/>
</dbReference>
<dbReference type="CDD" id="cd23767">
    <property type="entry name" value="IQCD"/>
    <property type="match status" value="1"/>
</dbReference>
<dbReference type="SUPFAM" id="SSF52047">
    <property type="entry name" value="RNI-like"/>
    <property type="match status" value="1"/>
</dbReference>
<feature type="compositionally biased region" description="Low complexity" evidence="2">
    <location>
        <begin position="446"/>
        <end position="478"/>
    </location>
</feature>
<comment type="subcellular location">
    <subcellularLocation>
        <location evidence="1">Cytoplasm</location>
        <location evidence="1">Cytoskeleton</location>
        <location evidence="1">Cilium axoneme</location>
    </subcellularLocation>
</comment>
<feature type="region of interest" description="Disordered" evidence="2">
    <location>
        <begin position="642"/>
        <end position="692"/>
    </location>
</feature>
<feature type="region of interest" description="Disordered" evidence="2">
    <location>
        <begin position="141"/>
        <end position="229"/>
    </location>
</feature>
<dbReference type="InParanoid" id="A0A2V0NWL4"/>
<dbReference type="Gene3D" id="3.80.10.10">
    <property type="entry name" value="Ribonuclease Inhibitor"/>
    <property type="match status" value="1"/>
</dbReference>
<feature type="compositionally biased region" description="Gly residues" evidence="2">
    <location>
        <begin position="150"/>
        <end position="161"/>
    </location>
</feature>
<evidence type="ECO:0000256" key="2">
    <source>
        <dbReference type="SAM" id="MobiDB-lite"/>
    </source>
</evidence>
<feature type="compositionally biased region" description="Basic residues" evidence="2">
    <location>
        <begin position="68"/>
        <end position="79"/>
    </location>
</feature>
<keyword evidence="4" id="KW-1185">Reference proteome</keyword>
<proteinExistence type="predicted"/>
<protein>
    <submittedName>
        <fullName evidence="3">Uncharacterized protein</fullName>
    </submittedName>
</protein>
<dbReference type="STRING" id="307507.A0A2V0NWL4"/>
<feature type="region of interest" description="Disordered" evidence="2">
    <location>
        <begin position="65"/>
        <end position="91"/>
    </location>
</feature>
<dbReference type="InterPro" id="IPR052394">
    <property type="entry name" value="LRR-containing"/>
</dbReference>
<feature type="compositionally biased region" description="Low complexity" evidence="2">
    <location>
        <begin position="486"/>
        <end position="518"/>
    </location>
</feature>
<feature type="compositionally biased region" description="Low complexity" evidence="2">
    <location>
        <begin position="80"/>
        <end position="91"/>
    </location>
</feature>